<protein>
    <submittedName>
        <fullName evidence="1">Uncharacterized protein</fullName>
    </submittedName>
</protein>
<reference evidence="1 2" key="1">
    <citation type="submission" date="2014-02" db="EMBL/GenBank/DDBJ databases">
        <title>Transposable element dynamics among asymbiotic and ectomycorrhizal Amanita fungi.</title>
        <authorList>
            <consortium name="DOE Joint Genome Institute"/>
            <person name="Hess J."/>
            <person name="Skrede I."/>
            <person name="Wolfe B."/>
            <person name="LaButti K."/>
            <person name="Ohm R.A."/>
            <person name="Grigoriev I.V."/>
            <person name="Pringle A."/>
        </authorList>
    </citation>
    <scope>NUCLEOTIDE SEQUENCE [LARGE SCALE GENOMIC DNA]</scope>
    <source>
        <strain evidence="1 2">SKay4041</strain>
    </source>
</reference>
<evidence type="ECO:0000313" key="2">
    <source>
        <dbReference type="Proteomes" id="UP000242287"/>
    </source>
</evidence>
<name>A0A2A9NIC9_9AGAR</name>
<proteinExistence type="predicted"/>
<sequence length="60" mass="6925">MVIHASTFVLVPQSELRNLLRHIPEGEPISPYKENPQELKPCVAWIRNVRDNAKIHHSSQ</sequence>
<accession>A0A2A9NIC9</accession>
<dbReference type="EMBL" id="KZ302112">
    <property type="protein sequence ID" value="PFH47413.1"/>
    <property type="molecule type" value="Genomic_DNA"/>
</dbReference>
<dbReference type="Proteomes" id="UP000242287">
    <property type="component" value="Unassembled WGS sequence"/>
</dbReference>
<gene>
    <name evidence="1" type="ORF">AMATHDRAFT_67758</name>
</gene>
<organism evidence="1 2">
    <name type="scientific">Amanita thiersii Skay4041</name>
    <dbReference type="NCBI Taxonomy" id="703135"/>
    <lineage>
        <taxon>Eukaryota</taxon>
        <taxon>Fungi</taxon>
        <taxon>Dikarya</taxon>
        <taxon>Basidiomycota</taxon>
        <taxon>Agaricomycotina</taxon>
        <taxon>Agaricomycetes</taxon>
        <taxon>Agaricomycetidae</taxon>
        <taxon>Agaricales</taxon>
        <taxon>Pluteineae</taxon>
        <taxon>Amanitaceae</taxon>
        <taxon>Amanita</taxon>
    </lineage>
</organism>
<dbReference type="AlphaFoldDB" id="A0A2A9NIC9"/>
<keyword evidence="2" id="KW-1185">Reference proteome</keyword>
<evidence type="ECO:0000313" key="1">
    <source>
        <dbReference type="EMBL" id="PFH47413.1"/>
    </source>
</evidence>